<protein>
    <submittedName>
        <fullName evidence="1">Uncharacterized protein</fullName>
    </submittedName>
</protein>
<evidence type="ECO:0000313" key="2">
    <source>
        <dbReference type="Proteomes" id="UP000829447"/>
    </source>
</evidence>
<organism evidence="1 2">
    <name type="scientific">Pangasianodon gigas</name>
    <name type="common">Mekong giant catfish</name>
    <name type="synonym">Pangasius gigas</name>
    <dbReference type="NCBI Taxonomy" id="30993"/>
    <lineage>
        <taxon>Eukaryota</taxon>
        <taxon>Metazoa</taxon>
        <taxon>Chordata</taxon>
        <taxon>Craniata</taxon>
        <taxon>Vertebrata</taxon>
        <taxon>Euteleostomi</taxon>
        <taxon>Actinopterygii</taxon>
        <taxon>Neopterygii</taxon>
        <taxon>Teleostei</taxon>
        <taxon>Ostariophysi</taxon>
        <taxon>Siluriformes</taxon>
        <taxon>Pangasiidae</taxon>
        <taxon>Pangasianodon</taxon>
    </lineage>
</organism>
<sequence length="106" mass="12150">MFIETVLLFLLVKNLVKVRSNQREVLSLKWLNMIGYLIPLVVVLMCALAIPPKKSINEKCWGTHDIDTIFDIPVLFIVAVSTTDFFTAKHINHETSYSVKQNNIVF</sequence>
<accession>A0ACC5XS22</accession>
<keyword evidence="2" id="KW-1185">Reference proteome</keyword>
<dbReference type="Proteomes" id="UP000829447">
    <property type="component" value="Linkage Group LG26"/>
</dbReference>
<proteinExistence type="predicted"/>
<gene>
    <name evidence="1" type="ORF">PGIGA_G00164110</name>
</gene>
<evidence type="ECO:0000313" key="1">
    <source>
        <dbReference type="EMBL" id="MCI4394019.1"/>
    </source>
</evidence>
<name>A0ACC5XS22_PANGG</name>
<dbReference type="EMBL" id="CM040479">
    <property type="protein sequence ID" value="MCI4394019.1"/>
    <property type="molecule type" value="Genomic_DNA"/>
</dbReference>
<comment type="caution">
    <text evidence="1">The sequence shown here is derived from an EMBL/GenBank/DDBJ whole genome shotgun (WGS) entry which is preliminary data.</text>
</comment>
<reference evidence="1 2" key="1">
    <citation type="journal article" date="2022" name="bioRxiv">
        <title>An ancient truncated duplication of the anti-Mullerian hormone receptor type 2 gene is a potential conserved master sex determinant in the Pangasiidae catfish family.</title>
        <authorList>
            <person name="Wen M."/>
            <person name="Pan Q."/>
            <person name="Jouanno E."/>
            <person name="Montfort J."/>
            <person name="Zahm M."/>
            <person name="Cabau C."/>
            <person name="Klopp C."/>
            <person name="Iampietro C."/>
            <person name="Roques C."/>
            <person name="Bouchez O."/>
            <person name="Castinel A."/>
            <person name="Donnadieu C."/>
            <person name="Parrinello H."/>
            <person name="Poncet C."/>
            <person name="Belmonte E."/>
            <person name="Gautier V."/>
            <person name="Avarre J.-C."/>
            <person name="Dugue R."/>
            <person name="Gustiano R."/>
            <person name="Ha T.T.T."/>
            <person name="Campet M."/>
            <person name="Sriphairoj K."/>
            <person name="Ribolli J."/>
            <person name="de Almeida F.L."/>
            <person name="Desvignes T."/>
            <person name="Postlethwait J.H."/>
            <person name="Bucao C.F."/>
            <person name="Robinson-Rechavi M."/>
            <person name="Bobe J."/>
            <person name="Herpin A."/>
            <person name="Guiguen Y."/>
        </authorList>
    </citation>
    <scope>NUCLEOTIDE SEQUENCE [LARGE SCALE GENOMIC DNA]</scope>
    <source>
        <strain evidence="1">YG-Dec2019</strain>
    </source>
</reference>